<dbReference type="eggNOG" id="COG1366">
    <property type="taxonomic scope" value="Bacteria"/>
</dbReference>
<dbReference type="PANTHER" id="PTHR33745">
    <property type="entry name" value="RSBT ANTAGONIST PROTEIN RSBS-RELATED"/>
    <property type="match status" value="1"/>
</dbReference>
<dbReference type="PANTHER" id="PTHR33745:SF1">
    <property type="entry name" value="RSBT ANTAGONIST PROTEIN RSBS"/>
    <property type="match status" value="1"/>
</dbReference>
<dbReference type="PROSITE" id="PS50801">
    <property type="entry name" value="STAS"/>
    <property type="match status" value="1"/>
</dbReference>
<dbReference type="KEGG" id="dgg:DGI_3238"/>
<organism evidence="2 3">
    <name type="scientific">Megalodesulfovibrio gigas (strain ATCC 19364 / DSM 1382 / NCIMB 9332 / VKM B-1759)</name>
    <name type="common">Desulfovibrio gigas</name>
    <dbReference type="NCBI Taxonomy" id="1121448"/>
    <lineage>
        <taxon>Bacteria</taxon>
        <taxon>Pseudomonadati</taxon>
        <taxon>Thermodesulfobacteriota</taxon>
        <taxon>Desulfovibrionia</taxon>
        <taxon>Desulfovibrionales</taxon>
        <taxon>Desulfovibrionaceae</taxon>
        <taxon>Megalodesulfovibrio</taxon>
    </lineage>
</organism>
<dbReference type="Gene3D" id="3.30.750.24">
    <property type="entry name" value="STAS domain"/>
    <property type="match status" value="1"/>
</dbReference>
<reference evidence="2 3" key="1">
    <citation type="journal article" date="2013" name="J. Bacteriol.">
        <title>Roles of HynAB and Ech, the only two hydrogenases found in the model sulfate reducer Desulfovibrio gigas.</title>
        <authorList>
            <person name="Morais-Silva F.O."/>
            <person name="Santos C.I."/>
            <person name="Rodrigues R."/>
            <person name="Pereira I.A."/>
            <person name="Rodrigues-Pousada C."/>
        </authorList>
    </citation>
    <scope>NUCLEOTIDE SEQUENCE [LARGE SCALE GENOMIC DNA]</scope>
    <source>
        <strain evidence="3">ATCC 19364 / DSM 1382 / NCIMB 9332 / VKM B-1759</strain>
    </source>
</reference>
<name>T2GEB4_MEGG1</name>
<dbReference type="STRING" id="1121448.DGI_3238"/>
<reference evidence="3" key="2">
    <citation type="submission" date="2013-07" db="EMBL/GenBank/DDBJ databases">
        <authorList>
            <person name="Morais-Silva F.O."/>
            <person name="Rezende A.M."/>
            <person name="Pimentel C."/>
            <person name="Resende D.M."/>
            <person name="Santos C.I."/>
            <person name="Clemente C."/>
            <person name="de Oliveira L.M."/>
            <person name="da Silva S.M."/>
            <person name="Costa D.A."/>
            <person name="Varela-Raposo A."/>
            <person name="Horacio E.C.A."/>
            <person name="Matos M."/>
            <person name="Flores O."/>
            <person name="Ruiz J.C."/>
            <person name="Rodrigues-Pousada C."/>
        </authorList>
    </citation>
    <scope>NUCLEOTIDE SEQUENCE [LARGE SCALE GENOMIC DNA]</scope>
    <source>
        <strain evidence="3">ATCC 19364 / DSM 1382 / NCIMB 9332 / VKM B-1759</strain>
    </source>
</reference>
<dbReference type="SUPFAM" id="SSF52091">
    <property type="entry name" value="SpoIIaa-like"/>
    <property type="match status" value="1"/>
</dbReference>
<dbReference type="EMBL" id="CP006585">
    <property type="protein sequence ID" value="AGW14940.1"/>
    <property type="molecule type" value="Genomic_DNA"/>
</dbReference>
<gene>
    <name evidence="2" type="ORF">DGI_3238</name>
</gene>
<sequence>MSQVTILALGENLIVPIQVELDDSLALKLRDDILKKIEVYGYRGLVIDISAATLIDSFMGRLLLETARMAKLMGCETVLVGMRKEVVVSIIHLGLHLSSLSTALNLEGGLRLLESLKKRSQQTPGASHGHLRGRQ</sequence>
<keyword evidence="3" id="KW-1185">Reference proteome</keyword>
<dbReference type="RefSeq" id="WP_021762036.1">
    <property type="nucleotide sequence ID" value="NC_022444.1"/>
</dbReference>
<dbReference type="HOGENOM" id="CLU_138490_1_1_7"/>
<dbReference type="PATRIC" id="fig|1121448.10.peg.3193"/>
<dbReference type="CDD" id="cd07041">
    <property type="entry name" value="STAS_RsbR_RsbS_like"/>
    <property type="match status" value="1"/>
</dbReference>
<feature type="domain" description="STAS" evidence="1">
    <location>
        <begin position="2"/>
        <end position="113"/>
    </location>
</feature>
<dbReference type="InterPro" id="IPR051932">
    <property type="entry name" value="Bact_StressResp_Reg"/>
</dbReference>
<accession>T2GEB4</accession>
<proteinExistence type="predicted"/>
<dbReference type="OrthoDB" id="9797171at2"/>
<evidence type="ECO:0000259" key="1">
    <source>
        <dbReference type="PROSITE" id="PS50801"/>
    </source>
</evidence>
<protein>
    <submittedName>
        <fullName evidence="2">Putative negative regulator of sigma-B</fullName>
    </submittedName>
</protein>
<dbReference type="InterPro" id="IPR002645">
    <property type="entry name" value="STAS_dom"/>
</dbReference>
<evidence type="ECO:0000313" key="3">
    <source>
        <dbReference type="Proteomes" id="UP000016587"/>
    </source>
</evidence>
<dbReference type="Proteomes" id="UP000016587">
    <property type="component" value="Chromosome"/>
</dbReference>
<evidence type="ECO:0000313" key="2">
    <source>
        <dbReference type="EMBL" id="AGW14940.1"/>
    </source>
</evidence>
<dbReference type="InterPro" id="IPR036513">
    <property type="entry name" value="STAS_dom_sf"/>
</dbReference>
<dbReference type="AlphaFoldDB" id="T2GEB4"/>
<dbReference type="Pfam" id="PF01740">
    <property type="entry name" value="STAS"/>
    <property type="match status" value="1"/>
</dbReference>